<gene>
    <name evidence="1" type="ORF">GTZ93_24970</name>
</gene>
<protein>
    <submittedName>
        <fullName evidence="1">Uncharacterized protein</fullName>
    </submittedName>
</protein>
<evidence type="ECO:0000313" key="2">
    <source>
        <dbReference type="Proteomes" id="UP000537825"/>
    </source>
</evidence>
<proteinExistence type="predicted"/>
<keyword evidence="2" id="KW-1185">Reference proteome</keyword>
<reference evidence="1 2" key="1">
    <citation type="submission" date="2020-01" db="EMBL/GenBank/DDBJ databases">
        <title>The draft genome sequence of Corallococcus exiguus DSM 14696.</title>
        <authorList>
            <person name="Zhang X."/>
            <person name="Zhu H."/>
        </authorList>
    </citation>
    <scope>NUCLEOTIDE SEQUENCE [LARGE SCALE GENOMIC DNA]</scope>
    <source>
        <strain evidence="1 2">DSM 14696</strain>
    </source>
</reference>
<sequence>MMLQPLPRPFPPPTHAEVEAIGRMQNAPLRNLHITHTYHVLKVCFAGVLGEVDQSWCGFSTWASKTAGTFIRKEMVSVMERDMLHRAEGVMRGLGVTQARLLGSWGLPSGVATVLSRAMDPVTSAVAKHIAQGNLLVFQELGPLYTAMLEHFTGPQATSPAALERVVAVLKPGPLESGGQDLLIRAVRAYHEALSLTRTKDRAERVLLANALVGYHEQVRLQEPIIGALGSPLKELFLDHLRELLRARGHGMPDPWRVALFTPLADRLERCWRELMTRELMTMELPDRTLRLGEDIPALSAAADFPQDLMRLEHPELCALLKQLDRTPDDTAGSAARDWGSVKDRMNLIVDLFRSRQQDRVLYQPPFTPAQVEAFQQGRMPTGRL</sequence>
<accession>A0A7X4YD84</accession>
<dbReference type="EMBL" id="JAAAPK010000007">
    <property type="protein sequence ID" value="NBC43061.1"/>
    <property type="molecule type" value="Genomic_DNA"/>
</dbReference>
<dbReference type="AlphaFoldDB" id="A0A7X4YD84"/>
<dbReference type="Proteomes" id="UP000537825">
    <property type="component" value="Unassembled WGS sequence"/>
</dbReference>
<name>A0A7X4YD84_9BACT</name>
<organism evidence="1 2">
    <name type="scientific">Corallococcus exiguus</name>
    <dbReference type="NCBI Taxonomy" id="83462"/>
    <lineage>
        <taxon>Bacteria</taxon>
        <taxon>Pseudomonadati</taxon>
        <taxon>Myxococcota</taxon>
        <taxon>Myxococcia</taxon>
        <taxon>Myxococcales</taxon>
        <taxon>Cystobacterineae</taxon>
        <taxon>Myxococcaceae</taxon>
        <taxon>Corallococcus</taxon>
    </lineage>
</organism>
<comment type="caution">
    <text evidence="1">The sequence shown here is derived from an EMBL/GenBank/DDBJ whole genome shotgun (WGS) entry which is preliminary data.</text>
</comment>
<dbReference type="RefSeq" id="WP_139918781.1">
    <property type="nucleotide sequence ID" value="NZ_CBCSLE010000023.1"/>
</dbReference>
<evidence type="ECO:0000313" key="1">
    <source>
        <dbReference type="EMBL" id="NBC43061.1"/>
    </source>
</evidence>